<organism evidence="2 3">
    <name type="scientific">Microbacterium oxydans</name>
    <dbReference type="NCBI Taxonomy" id="82380"/>
    <lineage>
        <taxon>Bacteria</taxon>
        <taxon>Bacillati</taxon>
        <taxon>Actinomycetota</taxon>
        <taxon>Actinomycetes</taxon>
        <taxon>Micrococcales</taxon>
        <taxon>Microbacteriaceae</taxon>
        <taxon>Microbacterium</taxon>
    </lineage>
</organism>
<protein>
    <submittedName>
        <fullName evidence="2">Uncharacterized protein</fullName>
    </submittedName>
</protein>
<accession>A0A3S9WG61</accession>
<reference evidence="2 3" key="1">
    <citation type="submission" date="2018-08" db="EMBL/GenBank/DDBJ databases">
        <title>Microbacterium oxydans strain HG3.</title>
        <authorList>
            <person name="ORTET P."/>
        </authorList>
    </citation>
    <scope>NUCLEOTIDE SEQUENCE [LARGE SCALE GENOMIC DNA]</scope>
    <source>
        <strain evidence="2 3">HG3</strain>
    </source>
</reference>
<dbReference type="KEGG" id="moy:CVS54_00340"/>
<feature type="transmembrane region" description="Helical" evidence="1">
    <location>
        <begin position="67"/>
        <end position="85"/>
    </location>
</feature>
<evidence type="ECO:0000256" key="1">
    <source>
        <dbReference type="SAM" id="Phobius"/>
    </source>
</evidence>
<keyword evidence="1" id="KW-0812">Transmembrane</keyword>
<keyword evidence="1" id="KW-1133">Transmembrane helix</keyword>
<keyword evidence="1" id="KW-0472">Membrane</keyword>
<dbReference type="Proteomes" id="UP000274841">
    <property type="component" value="Chromosome"/>
</dbReference>
<gene>
    <name evidence="2" type="ORF">CVS54_00340</name>
</gene>
<name>A0A3S9WG61_9MICO</name>
<evidence type="ECO:0000313" key="3">
    <source>
        <dbReference type="Proteomes" id="UP000274841"/>
    </source>
</evidence>
<proteinExistence type="predicted"/>
<sequence length="89" mass="9647">MTSDPDRFIDRAADPAHRTIDTSLATTEDHASGVGRIVTDTINKARPVIEGQLDRLRSAYNDNPTRVLTIGAVCLAGLTAILTTLTRRD</sequence>
<evidence type="ECO:0000313" key="2">
    <source>
        <dbReference type="EMBL" id="AZS39040.1"/>
    </source>
</evidence>
<dbReference type="AlphaFoldDB" id="A0A3S9WG61"/>
<dbReference type="RefSeq" id="WP_127011608.1">
    <property type="nucleotide sequence ID" value="NZ_CP031422.1"/>
</dbReference>
<dbReference type="EMBL" id="CP031422">
    <property type="protein sequence ID" value="AZS39040.1"/>
    <property type="molecule type" value="Genomic_DNA"/>
</dbReference>